<evidence type="ECO:0000313" key="2">
    <source>
        <dbReference type="EMBL" id="RAI35019.1"/>
    </source>
</evidence>
<sequence length="101" mass="10604">MTPATKTLLIALSAAMAAAVATPADAGRARVTVRPVAVHPAWPGAWAGTWYGAWSDGGGPAVYGRALRTTVYPYGPRGDGVRGYWYPTVVRGACAYGYVWC</sequence>
<dbReference type="Proteomes" id="UP000249130">
    <property type="component" value="Unassembled WGS sequence"/>
</dbReference>
<proteinExistence type="predicted"/>
<dbReference type="AlphaFoldDB" id="A0A327K8H2"/>
<reference evidence="2 3" key="1">
    <citation type="submission" date="2017-07" db="EMBL/GenBank/DDBJ databases">
        <title>Draft Genome Sequences of Select Purple Nonsulfur Bacteria.</title>
        <authorList>
            <person name="Lasarre B."/>
            <person name="Mckinlay J.B."/>
        </authorList>
    </citation>
    <scope>NUCLEOTIDE SEQUENCE [LARGE SCALE GENOMIC DNA]</scope>
    <source>
        <strain evidence="2 3">DSM 5909</strain>
    </source>
</reference>
<name>A0A327K8H2_9BRAD</name>
<evidence type="ECO:0000313" key="3">
    <source>
        <dbReference type="Proteomes" id="UP000249130"/>
    </source>
</evidence>
<comment type="caution">
    <text evidence="2">The sequence shown here is derived from an EMBL/GenBank/DDBJ whole genome shotgun (WGS) entry which is preliminary data.</text>
</comment>
<feature type="signal peptide" evidence="1">
    <location>
        <begin position="1"/>
        <end position="26"/>
    </location>
</feature>
<dbReference type="RefSeq" id="WP_111423613.1">
    <property type="nucleotide sequence ID" value="NZ_NPEX01000577.1"/>
</dbReference>
<accession>A0A327K8H2</accession>
<feature type="chain" id="PRO_5016375683" evidence="1">
    <location>
        <begin position="27"/>
        <end position="101"/>
    </location>
</feature>
<keyword evidence="3" id="KW-1185">Reference proteome</keyword>
<dbReference type="OrthoDB" id="10007283at2"/>
<keyword evidence="1" id="KW-0732">Signal</keyword>
<protein>
    <submittedName>
        <fullName evidence="2">Uncharacterized protein</fullName>
    </submittedName>
</protein>
<organism evidence="2 3">
    <name type="scientific">Rhodoplanes roseus</name>
    <dbReference type="NCBI Taxonomy" id="29409"/>
    <lineage>
        <taxon>Bacteria</taxon>
        <taxon>Pseudomonadati</taxon>
        <taxon>Pseudomonadota</taxon>
        <taxon>Alphaproteobacteria</taxon>
        <taxon>Hyphomicrobiales</taxon>
        <taxon>Nitrobacteraceae</taxon>
        <taxon>Rhodoplanes</taxon>
    </lineage>
</organism>
<dbReference type="EMBL" id="NPEX01000577">
    <property type="protein sequence ID" value="RAI35019.1"/>
    <property type="molecule type" value="Genomic_DNA"/>
</dbReference>
<gene>
    <name evidence="2" type="ORF">CH341_31115</name>
</gene>
<evidence type="ECO:0000256" key="1">
    <source>
        <dbReference type="SAM" id="SignalP"/>
    </source>
</evidence>